<comment type="caution">
    <text evidence="3">The sequence shown here is derived from an EMBL/GenBank/DDBJ whole genome shotgun (WGS) entry which is preliminary data.</text>
</comment>
<keyword evidence="2" id="KW-1133">Transmembrane helix</keyword>
<evidence type="ECO:0000256" key="1">
    <source>
        <dbReference type="ARBA" id="ARBA00022748"/>
    </source>
</evidence>
<evidence type="ECO:0000313" key="4">
    <source>
        <dbReference type="Proteomes" id="UP001526430"/>
    </source>
</evidence>
<name>A0ABT3NY23_9PROT</name>
<evidence type="ECO:0000313" key="3">
    <source>
        <dbReference type="EMBL" id="MCW8087059.1"/>
    </source>
</evidence>
<dbReference type="RefSeq" id="WP_301591205.1">
    <property type="nucleotide sequence ID" value="NZ_JAPFQI010000013.1"/>
</dbReference>
<evidence type="ECO:0000256" key="2">
    <source>
        <dbReference type="SAM" id="Phobius"/>
    </source>
</evidence>
<feature type="transmembrane region" description="Helical" evidence="2">
    <location>
        <begin position="86"/>
        <end position="106"/>
    </location>
</feature>
<protein>
    <submittedName>
        <fullName evidence="3">C-type cytochrome biogenesis protein CcmI</fullName>
    </submittedName>
</protein>
<dbReference type="EMBL" id="JAPFQI010000013">
    <property type="protein sequence ID" value="MCW8087059.1"/>
    <property type="molecule type" value="Genomic_DNA"/>
</dbReference>
<sequence>MTWLALALLAALVLLPVLLATLRPPRPRGRAEADRALYAAQIAELDTQRAEGRLDEAAHRAALVEVQRRLLNAPAPEESEATLRPAPALLLALALIPAAAVGTYLWRGTPGMPSATLAQRNEAVSRDDTLIATLRERLARADINSEMGRQGWILVGNAERNRGRFAEAAKAWTRALSARFDPGLAGDLAEVEIERGALEEARRWLGEALAAQPGDPRLRFLSGMVEARAGRPENARATWRALLADAPADAPWRELVEARLRALP</sequence>
<keyword evidence="2" id="KW-0472">Membrane</keyword>
<gene>
    <name evidence="3" type="primary">ccmI</name>
    <name evidence="3" type="ORF">OF850_15610</name>
</gene>
<reference evidence="3 4" key="1">
    <citation type="submission" date="2022-10" db="EMBL/GenBank/DDBJ databases">
        <title>Roseococcus glaciei nov., sp. nov., isolated from glacier.</title>
        <authorList>
            <person name="Liu Q."/>
            <person name="Xin Y.-H."/>
        </authorList>
    </citation>
    <scope>NUCLEOTIDE SEQUENCE [LARGE SCALE GENOMIC DNA]</scope>
    <source>
        <strain evidence="3 4">MDT2-1-1</strain>
    </source>
</reference>
<dbReference type="InterPro" id="IPR011990">
    <property type="entry name" value="TPR-like_helical_dom_sf"/>
</dbReference>
<keyword evidence="1" id="KW-0201">Cytochrome c-type biogenesis</keyword>
<dbReference type="Proteomes" id="UP001526430">
    <property type="component" value="Unassembled WGS sequence"/>
</dbReference>
<accession>A0ABT3NY23</accession>
<keyword evidence="4" id="KW-1185">Reference proteome</keyword>
<dbReference type="Gene3D" id="1.25.40.10">
    <property type="entry name" value="Tetratricopeptide repeat domain"/>
    <property type="match status" value="1"/>
</dbReference>
<keyword evidence="2" id="KW-0812">Transmembrane</keyword>
<dbReference type="InterPro" id="IPR017560">
    <property type="entry name" value="Cyt_c_biogenesis_CcmI"/>
</dbReference>
<proteinExistence type="predicted"/>
<dbReference type="NCBIfam" id="TIGR03142">
    <property type="entry name" value="cytochro_ccmI"/>
    <property type="match status" value="1"/>
</dbReference>
<organism evidence="3 4">
    <name type="scientific">Sabulicella glaciei</name>
    <dbReference type="NCBI Taxonomy" id="2984948"/>
    <lineage>
        <taxon>Bacteria</taxon>
        <taxon>Pseudomonadati</taxon>
        <taxon>Pseudomonadota</taxon>
        <taxon>Alphaproteobacteria</taxon>
        <taxon>Acetobacterales</taxon>
        <taxon>Acetobacteraceae</taxon>
        <taxon>Sabulicella</taxon>
    </lineage>
</organism>
<dbReference type="SUPFAM" id="SSF48452">
    <property type="entry name" value="TPR-like"/>
    <property type="match status" value="1"/>
</dbReference>